<dbReference type="InterPro" id="IPR001810">
    <property type="entry name" value="F-box_dom"/>
</dbReference>
<dbReference type="AlphaFoldDB" id="A0AAD7IZB5"/>
<dbReference type="Proteomes" id="UP001215598">
    <property type="component" value="Unassembled WGS sequence"/>
</dbReference>
<name>A0AAD7IZB5_9AGAR</name>
<feature type="domain" description="F-box" evidence="1">
    <location>
        <begin position="102"/>
        <end position="175"/>
    </location>
</feature>
<evidence type="ECO:0000259" key="1">
    <source>
        <dbReference type="Pfam" id="PF12937"/>
    </source>
</evidence>
<proteinExistence type="predicted"/>
<reference evidence="2" key="1">
    <citation type="submission" date="2023-03" db="EMBL/GenBank/DDBJ databases">
        <title>Massive genome expansion in bonnet fungi (Mycena s.s.) driven by repeated elements and novel gene families across ecological guilds.</title>
        <authorList>
            <consortium name="Lawrence Berkeley National Laboratory"/>
            <person name="Harder C.B."/>
            <person name="Miyauchi S."/>
            <person name="Viragh M."/>
            <person name="Kuo A."/>
            <person name="Thoen E."/>
            <person name="Andreopoulos B."/>
            <person name="Lu D."/>
            <person name="Skrede I."/>
            <person name="Drula E."/>
            <person name="Henrissat B."/>
            <person name="Morin E."/>
            <person name="Kohler A."/>
            <person name="Barry K."/>
            <person name="LaButti K."/>
            <person name="Morin E."/>
            <person name="Salamov A."/>
            <person name="Lipzen A."/>
            <person name="Mereny Z."/>
            <person name="Hegedus B."/>
            <person name="Baldrian P."/>
            <person name="Stursova M."/>
            <person name="Weitz H."/>
            <person name="Taylor A."/>
            <person name="Grigoriev I.V."/>
            <person name="Nagy L.G."/>
            <person name="Martin F."/>
            <person name="Kauserud H."/>
        </authorList>
    </citation>
    <scope>NUCLEOTIDE SEQUENCE</scope>
    <source>
        <strain evidence="2">CBHHK182m</strain>
    </source>
</reference>
<organism evidence="2 3">
    <name type="scientific">Mycena metata</name>
    <dbReference type="NCBI Taxonomy" id="1033252"/>
    <lineage>
        <taxon>Eukaryota</taxon>
        <taxon>Fungi</taxon>
        <taxon>Dikarya</taxon>
        <taxon>Basidiomycota</taxon>
        <taxon>Agaricomycotina</taxon>
        <taxon>Agaricomycetes</taxon>
        <taxon>Agaricomycetidae</taxon>
        <taxon>Agaricales</taxon>
        <taxon>Marasmiineae</taxon>
        <taxon>Mycenaceae</taxon>
        <taxon>Mycena</taxon>
    </lineage>
</organism>
<keyword evidence="3" id="KW-1185">Reference proteome</keyword>
<dbReference type="EMBL" id="JARKIB010000054">
    <property type="protein sequence ID" value="KAJ7753741.1"/>
    <property type="molecule type" value="Genomic_DNA"/>
</dbReference>
<dbReference type="Pfam" id="PF12937">
    <property type="entry name" value="F-box-like"/>
    <property type="match status" value="1"/>
</dbReference>
<accession>A0AAD7IZB5</accession>
<protein>
    <recommendedName>
        <fullName evidence="1">F-box domain-containing protein</fullName>
    </recommendedName>
</protein>
<sequence>MQQQAEEVALERPTYSYGPFIPGTLPDSLERAGLQAALRSNGRCVPSDALDYYGRQIAPTLAKVADYDVEIAKVQAILTRMSEDRSILQYHADGCGSVSAPIRRLPDDMLLEIFHLCSPLQQPTYYDDWKEYHKEDPMSKLQRATPRYRYLLQLAQVCASWRGLIMDSPALWAKIETDFTHLVTRKEYGASEPILAVEIFAVSRVFLGRSAIAPLQIQLRSRHFGLLPYGPVLDCMVQQSHRWTHAKIWADSPSEDFAAFASVRGNLPVLENLHVSNLRDDCNFFEFAPRLTELTLEEPIAPHPKLPWGQIQTLSYAQLYSDELNDALSHLSRCPQLTSLAFLRLYISDGVDPVILPPLISDIGSLAFGFILESHHHTESPIVSELLGCFTLRRAHTLRFETEESPLPWSHTAFLALCSRSSLHDTLRTLEIDNLTISGAQLLECLSALPRLEALSISDPNHYPSSPEKFLITDPLLRGLTLEPDCEDLVPHLHTFDCKSFMQFKASSYLDFIASRVGPGRNAAGPFQSSILHFRDIQVDPLLVQGLNELVRRQELRFRLECDRLKSRWPMAESVLEDNPS</sequence>
<evidence type="ECO:0000313" key="2">
    <source>
        <dbReference type="EMBL" id="KAJ7753741.1"/>
    </source>
</evidence>
<dbReference type="PANTHER" id="PTHR38926">
    <property type="entry name" value="F-BOX DOMAIN CONTAINING PROTEIN, EXPRESSED"/>
    <property type="match status" value="1"/>
</dbReference>
<evidence type="ECO:0000313" key="3">
    <source>
        <dbReference type="Proteomes" id="UP001215598"/>
    </source>
</evidence>
<comment type="caution">
    <text evidence="2">The sequence shown here is derived from an EMBL/GenBank/DDBJ whole genome shotgun (WGS) entry which is preliminary data.</text>
</comment>
<dbReference type="SUPFAM" id="SSF52047">
    <property type="entry name" value="RNI-like"/>
    <property type="match status" value="1"/>
</dbReference>
<dbReference type="PANTHER" id="PTHR38926:SF5">
    <property type="entry name" value="F-BOX AND LEUCINE-RICH REPEAT PROTEIN 6"/>
    <property type="match status" value="1"/>
</dbReference>
<dbReference type="Gene3D" id="1.20.1280.50">
    <property type="match status" value="1"/>
</dbReference>
<gene>
    <name evidence="2" type="ORF">B0H16DRAFT_761934</name>
</gene>